<dbReference type="PROSITE" id="PS51724">
    <property type="entry name" value="SPOR"/>
    <property type="match status" value="1"/>
</dbReference>
<dbReference type="EMBL" id="QGKL01000043">
    <property type="protein sequence ID" value="PWQ93155.1"/>
    <property type="molecule type" value="Genomic_DNA"/>
</dbReference>
<keyword evidence="1" id="KW-1133">Transmembrane helix</keyword>
<evidence type="ECO:0000313" key="3">
    <source>
        <dbReference type="EMBL" id="PWQ93155.1"/>
    </source>
</evidence>
<dbReference type="Proteomes" id="UP000245506">
    <property type="component" value="Unassembled WGS sequence"/>
</dbReference>
<dbReference type="Pfam" id="PF05036">
    <property type="entry name" value="SPOR"/>
    <property type="match status" value="1"/>
</dbReference>
<keyword evidence="1" id="KW-0812">Transmembrane</keyword>
<dbReference type="PANTHER" id="PTHR38687">
    <property type="entry name" value="CELL DIVISION PROTEIN DEDD-RELATED"/>
    <property type="match status" value="1"/>
</dbReference>
<dbReference type="RefSeq" id="WP_109826736.1">
    <property type="nucleotide sequence ID" value="NZ_QGKL01000043.1"/>
</dbReference>
<organism evidence="3 4">
    <name type="scientific">Leucothrix arctica</name>
    <dbReference type="NCBI Taxonomy" id="1481894"/>
    <lineage>
        <taxon>Bacteria</taxon>
        <taxon>Pseudomonadati</taxon>
        <taxon>Pseudomonadota</taxon>
        <taxon>Gammaproteobacteria</taxon>
        <taxon>Thiotrichales</taxon>
        <taxon>Thiotrichaceae</taxon>
        <taxon>Leucothrix</taxon>
    </lineage>
</organism>
<sequence>MQKDFKNAKPAESGYKTGMAWMLAGVFMGLLVGLSMYFYANRNTPSFAANIPDVPASELTHAQRVTLANQQNTDAVITSKTNSGPTPLPDVLEEPTPKKRAIFSFHAVLPSIDMPVQPRTVALANTATQVEARSAQSGDYMLQVASFKSSAQADRSQRKLNQRGVAATVQKYSSKGTTWYRVLAGPVAPVQLEDWKSQVKGLGYDPLVRRVR</sequence>
<keyword evidence="4" id="KW-1185">Reference proteome</keyword>
<feature type="domain" description="SPOR" evidence="2">
    <location>
        <begin position="134"/>
        <end position="212"/>
    </location>
</feature>
<evidence type="ECO:0000313" key="4">
    <source>
        <dbReference type="Proteomes" id="UP000245506"/>
    </source>
</evidence>
<dbReference type="InterPro" id="IPR052521">
    <property type="entry name" value="Cell_div_SPOR-domain"/>
</dbReference>
<proteinExistence type="predicted"/>
<gene>
    <name evidence="3" type="ORF">DKT75_20925</name>
</gene>
<name>A0A317C3D1_9GAMM</name>
<dbReference type="InterPro" id="IPR007730">
    <property type="entry name" value="SPOR-like_dom"/>
</dbReference>
<comment type="caution">
    <text evidence="3">The sequence shown here is derived from an EMBL/GenBank/DDBJ whole genome shotgun (WGS) entry which is preliminary data.</text>
</comment>
<keyword evidence="1" id="KW-0472">Membrane</keyword>
<feature type="transmembrane region" description="Helical" evidence="1">
    <location>
        <begin position="20"/>
        <end position="40"/>
    </location>
</feature>
<dbReference type="GO" id="GO:0042834">
    <property type="term" value="F:peptidoglycan binding"/>
    <property type="evidence" value="ECO:0007669"/>
    <property type="project" value="InterPro"/>
</dbReference>
<dbReference type="Gene3D" id="3.30.70.1070">
    <property type="entry name" value="Sporulation related repeat"/>
    <property type="match status" value="1"/>
</dbReference>
<evidence type="ECO:0000256" key="1">
    <source>
        <dbReference type="SAM" id="Phobius"/>
    </source>
</evidence>
<protein>
    <recommendedName>
        <fullName evidence="2">SPOR domain-containing protein</fullName>
    </recommendedName>
</protein>
<dbReference type="AlphaFoldDB" id="A0A317C3D1"/>
<accession>A0A317C3D1</accession>
<dbReference type="InterPro" id="IPR036680">
    <property type="entry name" value="SPOR-like_sf"/>
</dbReference>
<dbReference type="OrthoDB" id="8558195at2"/>
<dbReference type="SUPFAM" id="SSF110997">
    <property type="entry name" value="Sporulation related repeat"/>
    <property type="match status" value="1"/>
</dbReference>
<evidence type="ECO:0000259" key="2">
    <source>
        <dbReference type="PROSITE" id="PS51724"/>
    </source>
</evidence>
<reference evidence="3 4" key="1">
    <citation type="submission" date="2018-05" db="EMBL/GenBank/DDBJ databases">
        <title>Leucothrix arctica sp. nov., isolated from Arctic seawater.</title>
        <authorList>
            <person name="Choi A."/>
            <person name="Baek K."/>
        </authorList>
    </citation>
    <scope>NUCLEOTIDE SEQUENCE [LARGE SCALE GENOMIC DNA]</scope>
    <source>
        <strain evidence="3 4">IMCC9719</strain>
    </source>
</reference>